<evidence type="ECO:0000256" key="8">
    <source>
        <dbReference type="SAM" id="MobiDB-lite"/>
    </source>
</evidence>
<dbReference type="SUPFAM" id="SSF47874">
    <property type="entry name" value="Annexin"/>
    <property type="match status" value="2"/>
</dbReference>
<dbReference type="Pfam" id="PF00191">
    <property type="entry name" value="Annexin"/>
    <property type="match status" value="7"/>
</dbReference>
<dbReference type="InterPro" id="IPR001464">
    <property type="entry name" value="Annexin"/>
</dbReference>
<dbReference type="GO" id="GO:0005886">
    <property type="term" value="C:plasma membrane"/>
    <property type="evidence" value="ECO:0007669"/>
    <property type="project" value="TreeGrafter"/>
</dbReference>
<keyword evidence="10" id="KW-1185">Reference proteome</keyword>
<comment type="similarity">
    <text evidence="1 7">Belongs to the annexin family.</text>
</comment>
<name>A0A443N9C2_9MAGN</name>
<keyword evidence="4 7" id="KW-0106">Calcium</keyword>
<dbReference type="GO" id="GO:0005737">
    <property type="term" value="C:cytoplasm"/>
    <property type="evidence" value="ECO:0007669"/>
    <property type="project" value="TreeGrafter"/>
</dbReference>
<keyword evidence="3 7" id="KW-0677">Repeat</keyword>
<dbReference type="Proteomes" id="UP000283530">
    <property type="component" value="Unassembled WGS sequence"/>
</dbReference>
<evidence type="ECO:0000256" key="3">
    <source>
        <dbReference type="ARBA" id="ARBA00022737"/>
    </source>
</evidence>
<dbReference type="GO" id="GO:0009408">
    <property type="term" value="P:response to heat"/>
    <property type="evidence" value="ECO:0007669"/>
    <property type="project" value="TreeGrafter"/>
</dbReference>
<dbReference type="PROSITE" id="PS51897">
    <property type="entry name" value="ANNEXIN_2"/>
    <property type="match status" value="7"/>
</dbReference>
<reference evidence="9 10" key="1">
    <citation type="journal article" date="2019" name="Nat. Plants">
        <title>Stout camphor tree genome fills gaps in understanding of flowering plant genome evolution.</title>
        <authorList>
            <person name="Chaw S.M."/>
            <person name="Liu Y.C."/>
            <person name="Wu Y.W."/>
            <person name="Wang H.Y."/>
            <person name="Lin C.I."/>
            <person name="Wu C.S."/>
            <person name="Ke H.M."/>
            <person name="Chang L.Y."/>
            <person name="Hsu C.Y."/>
            <person name="Yang H.T."/>
            <person name="Sudianto E."/>
            <person name="Hsu M.H."/>
            <person name="Wu K.P."/>
            <person name="Wang L.N."/>
            <person name="Leebens-Mack J.H."/>
            <person name="Tsai I.J."/>
        </authorList>
    </citation>
    <scope>NUCLEOTIDE SEQUENCE [LARGE SCALE GENOMIC DNA]</scope>
    <source>
        <strain evidence="10">cv. Chaw 1501</strain>
        <tissue evidence="9">Young leaves</tissue>
    </source>
</reference>
<dbReference type="PANTHER" id="PTHR10502:SF102">
    <property type="entry name" value="ANNEXIN B11"/>
    <property type="match status" value="1"/>
</dbReference>
<protein>
    <recommendedName>
        <fullName evidence="7">Annexin</fullName>
    </recommendedName>
</protein>
<dbReference type="InterPro" id="IPR018502">
    <property type="entry name" value="Annexin_repeat"/>
</dbReference>
<keyword evidence="5 7" id="KW-0041">Annexin</keyword>
<evidence type="ECO:0000313" key="10">
    <source>
        <dbReference type="Proteomes" id="UP000283530"/>
    </source>
</evidence>
<keyword evidence="2" id="KW-0479">Metal-binding</keyword>
<feature type="region of interest" description="Disordered" evidence="8">
    <location>
        <begin position="242"/>
        <end position="273"/>
    </location>
</feature>
<evidence type="ECO:0000256" key="2">
    <source>
        <dbReference type="ARBA" id="ARBA00022723"/>
    </source>
</evidence>
<proteinExistence type="inferred from homology"/>
<comment type="domain">
    <text evidence="7">A pair of annexin repeats may form one binding site for calcium and phospholipid.</text>
</comment>
<dbReference type="SMART" id="SM00335">
    <property type="entry name" value="ANX"/>
    <property type="match status" value="7"/>
</dbReference>
<dbReference type="PANTHER" id="PTHR10502">
    <property type="entry name" value="ANNEXIN"/>
    <property type="match status" value="1"/>
</dbReference>
<dbReference type="GO" id="GO:0001786">
    <property type="term" value="F:phosphatidylserine binding"/>
    <property type="evidence" value="ECO:0007669"/>
    <property type="project" value="TreeGrafter"/>
</dbReference>
<evidence type="ECO:0000313" key="9">
    <source>
        <dbReference type="EMBL" id="RWR75114.1"/>
    </source>
</evidence>
<dbReference type="EMBL" id="QPKB01000001">
    <property type="protein sequence ID" value="RWR75114.1"/>
    <property type="molecule type" value="Genomic_DNA"/>
</dbReference>
<evidence type="ECO:0000256" key="4">
    <source>
        <dbReference type="ARBA" id="ARBA00022837"/>
    </source>
</evidence>
<sequence length="584" mass="66022">MYSEEISKRLSSELSGNLKKAVLLWLHDPAGRDATIVREALSGDVVDMKAATEVICSRTSSQIQVFKQAYYAKFGVHLEQDIEFRASGDHKKLLLAYVSTVRYEGPEVDRDTIEKDANDLFKAGEKELGTDENTFIRIFSERSWAHLAATSIAYYHMYGSSLKKAVKSETSGHLEFGLLTILKCAVNPAKYFAKLLHEAMKGLGTNDTTLTRIVVSRTEIDMQYIKAEYRKKYGKTLGDAIHSETSDIERNKEPEGERRRERERERERMSTLSVPPVLTSPRQDAIDLHKAFKGLGCDTAQVVNILAHRDVTQRALIQQEYRTMYSEELTKRLSSELSGNLKKAVLLWIHDPAGRDATIVRNALSGDIVDLKAATEVICSRTSSQIQVFKQAYYARFGVHLENDINYQASGDHKKLLLAYVSTTRYEGPEVDRNMVDRDAKDLFKAGEKRLGTDEKTFIRIFSERSWAHLAAVAVAYHHMYGSSLKKVVKSETSGDFEFALLTIIRCAENPAKYFAKILRKAMKGLGTDDSTLVRVVVSRAEIDLQYIKAEYMKKYRKALGDEVHSETSGHYRTFLLSLVGPNH</sequence>
<evidence type="ECO:0000256" key="5">
    <source>
        <dbReference type="ARBA" id="ARBA00023216"/>
    </source>
</evidence>
<accession>A0A443N9C2</accession>
<dbReference type="AlphaFoldDB" id="A0A443N9C2"/>
<dbReference type="FunFam" id="1.10.220.10:FF:000001">
    <property type="entry name" value="Annexin"/>
    <property type="match status" value="2"/>
</dbReference>
<dbReference type="InterPro" id="IPR018252">
    <property type="entry name" value="Annexin_repeat_CS"/>
</dbReference>
<dbReference type="Gene3D" id="1.10.220.10">
    <property type="entry name" value="Annexin"/>
    <property type="match status" value="7"/>
</dbReference>
<dbReference type="FunFam" id="1.10.220.10:FF:000002">
    <property type="entry name" value="Annexin"/>
    <property type="match status" value="2"/>
</dbReference>
<keyword evidence="6 7" id="KW-0111">Calcium/phospholipid-binding</keyword>
<dbReference type="PROSITE" id="PS00223">
    <property type="entry name" value="ANNEXIN_1"/>
    <property type="match status" value="1"/>
</dbReference>
<dbReference type="FunFam" id="1.10.220.10:FF:000008">
    <property type="entry name" value="Annexin"/>
    <property type="match status" value="1"/>
</dbReference>
<dbReference type="GO" id="GO:0009651">
    <property type="term" value="P:response to salt stress"/>
    <property type="evidence" value="ECO:0007669"/>
    <property type="project" value="TreeGrafter"/>
</dbReference>
<gene>
    <name evidence="9" type="ORF">CKAN_00348000</name>
</gene>
<comment type="caution">
    <text evidence="9">The sequence shown here is derived from an EMBL/GenBank/DDBJ whole genome shotgun (WGS) entry which is preliminary data.</text>
</comment>
<feature type="compositionally biased region" description="Basic and acidic residues" evidence="8">
    <location>
        <begin position="242"/>
        <end position="269"/>
    </location>
</feature>
<dbReference type="GO" id="GO:0009409">
    <property type="term" value="P:response to cold"/>
    <property type="evidence" value="ECO:0007669"/>
    <property type="project" value="TreeGrafter"/>
</dbReference>
<evidence type="ECO:0000256" key="1">
    <source>
        <dbReference type="ARBA" id="ARBA00007831"/>
    </source>
</evidence>
<organism evidence="9 10">
    <name type="scientific">Cinnamomum micranthum f. kanehirae</name>
    <dbReference type="NCBI Taxonomy" id="337451"/>
    <lineage>
        <taxon>Eukaryota</taxon>
        <taxon>Viridiplantae</taxon>
        <taxon>Streptophyta</taxon>
        <taxon>Embryophyta</taxon>
        <taxon>Tracheophyta</taxon>
        <taxon>Spermatophyta</taxon>
        <taxon>Magnoliopsida</taxon>
        <taxon>Magnoliidae</taxon>
        <taxon>Laurales</taxon>
        <taxon>Lauraceae</taxon>
        <taxon>Cinnamomum</taxon>
    </lineage>
</organism>
<dbReference type="GO" id="GO:0005544">
    <property type="term" value="F:calcium-dependent phospholipid binding"/>
    <property type="evidence" value="ECO:0007669"/>
    <property type="project" value="UniProtKB-KW"/>
</dbReference>
<dbReference type="InterPro" id="IPR037104">
    <property type="entry name" value="Annexin_sf"/>
</dbReference>
<dbReference type="GO" id="GO:0009414">
    <property type="term" value="P:response to water deprivation"/>
    <property type="evidence" value="ECO:0007669"/>
    <property type="project" value="TreeGrafter"/>
</dbReference>
<evidence type="ECO:0000256" key="7">
    <source>
        <dbReference type="RuleBase" id="RU003540"/>
    </source>
</evidence>
<dbReference type="GO" id="GO:0005509">
    <property type="term" value="F:calcium ion binding"/>
    <property type="evidence" value="ECO:0007669"/>
    <property type="project" value="InterPro"/>
</dbReference>
<dbReference type="OrthoDB" id="37886at2759"/>
<dbReference type="STRING" id="337451.A0A443N9C2"/>
<dbReference type="PRINTS" id="PR00196">
    <property type="entry name" value="ANNEXIN"/>
</dbReference>
<dbReference type="FunFam" id="1.10.220.10:FF:000015">
    <property type="entry name" value="Annexin"/>
    <property type="match status" value="2"/>
</dbReference>
<evidence type="ECO:0000256" key="6">
    <source>
        <dbReference type="ARBA" id="ARBA00023302"/>
    </source>
</evidence>